<protein>
    <submittedName>
        <fullName evidence="1">Uncharacterized protein</fullName>
    </submittedName>
</protein>
<comment type="caution">
    <text evidence="1">The sequence shown here is derived from an EMBL/GenBank/DDBJ whole genome shotgun (WGS) entry which is preliminary data.</text>
</comment>
<organism evidence="1 2">
    <name type="scientific">Parelaphostrongylus tenuis</name>
    <name type="common">Meningeal worm</name>
    <dbReference type="NCBI Taxonomy" id="148309"/>
    <lineage>
        <taxon>Eukaryota</taxon>
        <taxon>Metazoa</taxon>
        <taxon>Ecdysozoa</taxon>
        <taxon>Nematoda</taxon>
        <taxon>Chromadorea</taxon>
        <taxon>Rhabditida</taxon>
        <taxon>Rhabditina</taxon>
        <taxon>Rhabditomorpha</taxon>
        <taxon>Strongyloidea</taxon>
        <taxon>Metastrongylidae</taxon>
        <taxon>Parelaphostrongylus</taxon>
    </lineage>
</organism>
<keyword evidence="2" id="KW-1185">Reference proteome</keyword>
<dbReference type="Proteomes" id="UP001196413">
    <property type="component" value="Unassembled WGS sequence"/>
</dbReference>
<dbReference type="AlphaFoldDB" id="A0AAD5MFM1"/>
<accession>A0AAD5MFM1</accession>
<sequence>MANWSRAMCQGVLNRTVRMLAPSPLGSHFFSASSSLLAEIEIDCDIYETYTPSDRLLSWNYGNNKLADHVNFTTLTTI</sequence>
<reference evidence="1" key="1">
    <citation type="submission" date="2021-06" db="EMBL/GenBank/DDBJ databases">
        <title>Parelaphostrongylus tenuis whole genome reference sequence.</title>
        <authorList>
            <person name="Garwood T.J."/>
            <person name="Larsen P.A."/>
            <person name="Fountain-Jones N.M."/>
            <person name="Garbe J.R."/>
            <person name="Macchietto M.G."/>
            <person name="Kania S.A."/>
            <person name="Gerhold R.W."/>
            <person name="Richards J.E."/>
            <person name="Wolf T.M."/>
        </authorList>
    </citation>
    <scope>NUCLEOTIDE SEQUENCE</scope>
    <source>
        <strain evidence="1">MNPRO001-30</strain>
        <tissue evidence="1">Meninges</tissue>
    </source>
</reference>
<proteinExistence type="predicted"/>
<evidence type="ECO:0000313" key="1">
    <source>
        <dbReference type="EMBL" id="KAJ1355883.1"/>
    </source>
</evidence>
<name>A0AAD5MFM1_PARTN</name>
<evidence type="ECO:0000313" key="2">
    <source>
        <dbReference type="Proteomes" id="UP001196413"/>
    </source>
</evidence>
<gene>
    <name evidence="1" type="ORF">KIN20_013449</name>
</gene>
<dbReference type="EMBL" id="JAHQIW010002638">
    <property type="protein sequence ID" value="KAJ1355883.1"/>
    <property type="molecule type" value="Genomic_DNA"/>
</dbReference>